<keyword evidence="3" id="KW-1185">Reference proteome</keyword>
<dbReference type="RefSeq" id="WP_147371508.1">
    <property type="nucleotide sequence ID" value="NZ_CP060635.1"/>
</dbReference>
<protein>
    <submittedName>
        <fullName evidence="2">Archaeal/vacuolar-type H+-ATPase subunit E</fullName>
    </submittedName>
</protein>
<dbReference type="InterPro" id="IPR038495">
    <property type="entry name" value="ATPase_E_C"/>
</dbReference>
<evidence type="ECO:0000313" key="3">
    <source>
        <dbReference type="Proteomes" id="UP000515860"/>
    </source>
</evidence>
<proteinExistence type="predicted"/>
<dbReference type="EMBL" id="CP060635">
    <property type="protein sequence ID" value="QNM07786.1"/>
    <property type="molecule type" value="Genomic_DNA"/>
</dbReference>
<keyword evidence="1" id="KW-0175">Coiled coil</keyword>
<organism evidence="2 3">
    <name type="scientific">Wansuia hejianensis</name>
    <dbReference type="NCBI Taxonomy" id="2763667"/>
    <lineage>
        <taxon>Bacteria</taxon>
        <taxon>Bacillati</taxon>
        <taxon>Bacillota</taxon>
        <taxon>Clostridia</taxon>
        <taxon>Lachnospirales</taxon>
        <taxon>Lachnospiraceae</taxon>
        <taxon>Wansuia</taxon>
    </lineage>
</organism>
<dbReference type="Proteomes" id="UP000515860">
    <property type="component" value="Chromosome"/>
</dbReference>
<dbReference type="KEGG" id="whj:H9Q79_12805"/>
<sequence length="195" mass="22335">MTTEEKLENFYNHSIESAHNEAERLINEHQAALDQLFSEHQETKKRQAAAELAAEKEKLKRENNKTLSTEQLQIKRTLSLKNMELKNKLFAEVEEKLLAFKKTPEYETYLCQKIKAASDFAQSSAIEFYLDASDSALSDTISRKAGVPIQIYPEKFMGGLRAVIPEKHILIDNSFAAMLQEERDSFIFEGGHVHE</sequence>
<evidence type="ECO:0000256" key="1">
    <source>
        <dbReference type="SAM" id="Coils"/>
    </source>
</evidence>
<evidence type="ECO:0000313" key="2">
    <source>
        <dbReference type="EMBL" id="QNM07786.1"/>
    </source>
</evidence>
<feature type="coiled-coil region" evidence="1">
    <location>
        <begin position="15"/>
        <end position="69"/>
    </location>
</feature>
<dbReference type="AlphaFoldDB" id="A0A7G9GAF4"/>
<gene>
    <name evidence="2" type="ORF">H9Q79_12805</name>
</gene>
<dbReference type="SUPFAM" id="SSF160527">
    <property type="entry name" value="V-type ATPase subunit E-like"/>
    <property type="match status" value="1"/>
</dbReference>
<reference evidence="2 3" key="1">
    <citation type="submission" date="2020-08" db="EMBL/GenBank/DDBJ databases">
        <authorList>
            <person name="Liu C."/>
            <person name="Sun Q."/>
        </authorList>
    </citation>
    <scope>NUCLEOTIDE SEQUENCE [LARGE SCALE GENOMIC DNA]</scope>
    <source>
        <strain evidence="2 3">NSJ-29</strain>
    </source>
</reference>
<accession>A0A7G9GAF4</accession>
<name>A0A7G9GAF4_9FIRM</name>
<dbReference type="Gene3D" id="3.30.2320.30">
    <property type="entry name" value="ATP synthase, E subunit, C-terminal"/>
    <property type="match status" value="1"/>
</dbReference>